<name>A0A1I4BTF5_9PROT</name>
<keyword evidence="5" id="KW-1185">Reference proteome</keyword>
<dbReference type="Proteomes" id="UP000199473">
    <property type="component" value="Unassembled WGS sequence"/>
</dbReference>
<evidence type="ECO:0000313" key="5">
    <source>
        <dbReference type="Proteomes" id="UP000199473"/>
    </source>
</evidence>
<evidence type="ECO:0000313" key="4">
    <source>
        <dbReference type="EMBL" id="SFK71995.1"/>
    </source>
</evidence>
<organism evidence="4 5">
    <name type="scientific">Falsiroseomonas stagni DSM 19981</name>
    <dbReference type="NCBI Taxonomy" id="1123062"/>
    <lineage>
        <taxon>Bacteria</taxon>
        <taxon>Pseudomonadati</taxon>
        <taxon>Pseudomonadota</taxon>
        <taxon>Alphaproteobacteria</taxon>
        <taxon>Acetobacterales</taxon>
        <taxon>Roseomonadaceae</taxon>
        <taxon>Falsiroseomonas</taxon>
    </lineage>
</organism>
<gene>
    <name evidence="4" type="ORF">SAMN02745775_106116</name>
</gene>
<evidence type="ECO:0000256" key="2">
    <source>
        <dbReference type="ARBA" id="ARBA00022525"/>
    </source>
</evidence>
<protein>
    <recommendedName>
        <fullName evidence="6">Hemolysin-type calcium-binding repeat-containing protein</fullName>
    </recommendedName>
</protein>
<dbReference type="SUPFAM" id="SSF51120">
    <property type="entry name" value="beta-Roll"/>
    <property type="match status" value="1"/>
</dbReference>
<dbReference type="Gene3D" id="2.150.10.10">
    <property type="entry name" value="Serralysin-like metalloprotease, C-terminal"/>
    <property type="match status" value="1"/>
</dbReference>
<dbReference type="InterPro" id="IPR050557">
    <property type="entry name" value="RTX_toxin/Mannuronan_C5-epim"/>
</dbReference>
<dbReference type="GO" id="GO:0005509">
    <property type="term" value="F:calcium ion binding"/>
    <property type="evidence" value="ECO:0007669"/>
    <property type="project" value="InterPro"/>
</dbReference>
<dbReference type="STRING" id="1123062.SAMN02745775_106116"/>
<dbReference type="InterPro" id="IPR001343">
    <property type="entry name" value="Hemolysn_Ca-bd"/>
</dbReference>
<evidence type="ECO:0008006" key="6">
    <source>
        <dbReference type="Google" id="ProtNLM"/>
    </source>
</evidence>
<proteinExistence type="predicted"/>
<dbReference type="PROSITE" id="PS00330">
    <property type="entry name" value="HEMOLYSIN_CALCIUM"/>
    <property type="match status" value="2"/>
</dbReference>
<sequence>MSGFASVYGGGSDGIVSGSGDDTIASGGGDDTINTGSGDDFVLAGSGSDNVLLRSGDDTAFGENGDDTINAGSGDDYLSGGRGDDLLVGGSGDDTALGGTGDDVFAFDDGFGHDLIIGFAIGTDTLQIATGINGSGISAAADLVTGGHVTADSFGNAVITLGGDTITLQGISVTDLTTHIDSIVQVV</sequence>
<dbReference type="InterPro" id="IPR018511">
    <property type="entry name" value="Hemolysin-typ_Ca-bd_CS"/>
</dbReference>
<keyword evidence="2" id="KW-0964">Secreted</keyword>
<dbReference type="Pfam" id="PF00353">
    <property type="entry name" value="HemolysinCabind"/>
    <property type="match status" value="2"/>
</dbReference>
<dbReference type="RefSeq" id="WP_092960968.1">
    <property type="nucleotide sequence ID" value="NZ_FOSQ01000006.1"/>
</dbReference>
<accession>A0A1I4BTF5</accession>
<evidence type="ECO:0000256" key="1">
    <source>
        <dbReference type="ARBA" id="ARBA00004613"/>
    </source>
</evidence>
<reference evidence="4 5" key="1">
    <citation type="submission" date="2016-10" db="EMBL/GenBank/DDBJ databases">
        <authorList>
            <person name="de Groot N.N."/>
        </authorList>
    </citation>
    <scope>NUCLEOTIDE SEQUENCE [LARGE SCALE GENOMIC DNA]</scope>
    <source>
        <strain evidence="4 5">DSM 19981</strain>
    </source>
</reference>
<dbReference type="PRINTS" id="PR00313">
    <property type="entry name" value="CABNDNGRPT"/>
</dbReference>
<dbReference type="InterPro" id="IPR011049">
    <property type="entry name" value="Serralysin-like_metalloprot_C"/>
</dbReference>
<evidence type="ECO:0000256" key="3">
    <source>
        <dbReference type="SAM" id="MobiDB-lite"/>
    </source>
</evidence>
<dbReference type="GO" id="GO:0005576">
    <property type="term" value="C:extracellular region"/>
    <property type="evidence" value="ECO:0007669"/>
    <property type="project" value="UniProtKB-SubCell"/>
</dbReference>
<dbReference type="EMBL" id="FOSQ01000006">
    <property type="protein sequence ID" value="SFK71995.1"/>
    <property type="molecule type" value="Genomic_DNA"/>
</dbReference>
<dbReference type="PANTHER" id="PTHR38340">
    <property type="entry name" value="S-LAYER PROTEIN"/>
    <property type="match status" value="1"/>
</dbReference>
<comment type="subcellular location">
    <subcellularLocation>
        <location evidence="1">Secreted</location>
    </subcellularLocation>
</comment>
<dbReference type="PANTHER" id="PTHR38340:SF1">
    <property type="entry name" value="S-LAYER PROTEIN"/>
    <property type="match status" value="1"/>
</dbReference>
<feature type="region of interest" description="Disordered" evidence="3">
    <location>
        <begin position="55"/>
        <end position="77"/>
    </location>
</feature>
<dbReference type="AlphaFoldDB" id="A0A1I4BTF5"/>